<sequence>MLYLLLWSTLPFWLGGLIGYATSDVQEKSILITTVATFRNGELLVFTISTLAPTLYLMLHDPDGARIFPHKLPLSTIGVLTVVICGALFALLKANTIRDVPFVFALSVALSLLALLLRYVSMLYHRLRLPEVSERTLRAPETNFVREFQRHVGDGE</sequence>
<evidence type="ECO:0000313" key="2">
    <source>
        <dbReference type="EMBL" id="ACL67329.1"/>
    </source>
</evidence>
<proteinExistence type="predicted"/>
<feature type="transmembrane region" description="Helical" evidence="1">
    <location>
        <begin position="43"/>
        <end position="60"/>
    </location>
</feature>
<organism evidence="2 3">
    <name type="scientific">Anaeromyxobacter dehalogenans (strain ATCC BAA-258 / DSM 21875 / 2CP-1)</name>
    <dbReference type="NCBI Taxonomy" id="455488"/>
    <lineage>
        <taxon>Bacteria</taxon>
        <taxon>Pseudomonadati</taxon>
        <taxon>Myxococcota</taxon>
        <taxon>Myxococcia</taxon>
        <taxon>Myxococcales</taxon>
        <taxon>Cystobacterineae</taxon>
        <taxon>Anaeromyxobacteraceae</taxon>
        <taxon>Anaeromyxobacter</taxon>
    </lineage>
</organism>
<evidence type="ECO:0000256" key="1">
    <source>
        <dbReference type="SAM" id="Phobius"/>
    </source>
</evidence>
<feature type="transmembrane region" description="Helical" evidence="1">
    <location>
        <begin position="72"/>
        <end position="94"/>
    </location>
</feature>
<protein>
    <submittedName>
        <fullName evidence="2">Uncharacterized protein</fullName>
    </submittedName>
</protein>
<keyword evidence="1" id="KW-1133">Transmembrane helix</keyword>
<dbReference type="HOGENOM" id="CLU_106262_0_0_7"/>
<keyword evidence="1" id="KW-0472">Membrane</keyword>
<feature type="transmembrane region" description="Helical" evidence="1">
    <location>
        <begin position="100"/>
        <end position="120"/>
    </location>
</feature>
<dbReference type="Proteomes" id="UP000007089">
    <property type="component" value="Chromosome"/>
</dbReference>
<gene>
    <name evidence="2" type="ordered locus">A2cp1_4009</name>
</gene>
<dbReference type="EMBL" id="CP001359">
    <property type="protein sequence ID" value="ACL67329.1"/>
    <property type="molecule type" value="Genomic_DNA"/>
</dbReference>
<keyword evidence="3" id="KW-1185">Reference proteome</keyword>
<name>B8J8P3_ANAD2</name>
<dbReference type="AlphaFoldDB" id="B8J8P3"/>
<accession>B8J8P3</accession>
<dbReference type="KEGG" id="acp:A2cp1_4009"/>
<reference evidence="2" key="1">
    <citation type="submission" date="2009-01" db="EMBL/GenBank/DDBJ databases">
        <title>Complete sequence of Anaeromyxobacter dehalogenans 2CP-1.</title>
        <authorList>
            <consortium name="US DOE Joint Genome Institute"/>
            <person name="Lucas S."/>
            <person name="Copeland A."/>
            <person name="Lapidus A."/>
            <person name="Glavina del Rio T."/>
            <person name="Dalin E."/>
            <person name="Tice H."/>
            <person name="Bruce D."/>
            <person name="Goodwin L."/>
            <person name="Pitluck S."/>
            <person name="Saunders E."/>
            <person name="Brettin T."/>
            <person name="Detter J.C."/>
            <person name="Han C."/>
            <person name="Larimer F."/>
            <person name="Land M."/>
            <person name="Hauser L."/>
            <person name="Kyrpides N."/>
            <person name="Ovchinnikova G."/>
            <person name="Beliaev A.S."/>
            <person name="Richardson P."/>
        </authorList>
    </citation>
    <scope>NUCLEOTIDE SEQUENCE</scope>
    <source>
        <strain evidence="2">2CP-1</strain>
    </source>
</reference>
<keyword evidence="1" id="KW-0812">Transmembrane</keyword>
<evidence type="ECO:0000313" key="3">
    <source>
        <dbReference type="Proteomes" id="UP000007089"/>
    </source>
</evidence>